<dbReference type="CDD" id="cd08977">
    <property type="entry name" value="SusD"/>
    <property type="match status" value="1"/>
</dbReference>
<keyword evidence="5" id="KW-0998">Cell outer membrane</keyword>
<keyword evidence="4" id="KW-0472">Membrane</keyword>
<dbReference type="Pfam" id="PF14322">
    <property type="entry name" value="SusD-like_3"/>
    <property type="match status" value="1"/>
</dbReference>
<dbReference type="GO" id="GO:0009279">
    <property type="term" value="C:cell outer membrane"/>
    <property type="evidence" value="ECO:0007669"/>
    <property type="project" value="UniProtKB-SubCell"/>
</dbReference>
<dbReference type="SUPFAM" id="SSF48452">
    <property type="entry name" value="TPR-like"/>
    <property type="match status" value="1"/>
</dbReference>
<evidence type="ECO:0000259" key="7">
    <source>
        <dbReference type="Pfam" id="PF14322"/>
    </source>
</evidence>
<proteinExistence type="inferred from homology"/>
<evidence type="ECO:0000313" key="8">
    <source>
        <dbReference type="EMBL" id="PWG79080.1"/>
    </source>
</evidence>
<name>A0A2U2PCJ1_9SPHI</name>
<keyword evidence="9" id="KW-1185">Reference proteome</keyword>
<dbReference type="OrthoDB" id="993981at2"/>
<dbReference type="EMBL" id="QEAS01000017">
    <property type="protein sequence ID" value="PWG79080.1"/>
    <property type="molecule type" value="Genomic_DNA"/>
</dbReference>
<evidence type="ECO:0000256" key="2">
    <source>
        <dbReference type="ARBA" id="ARBA00006275"/>
    </source>
</evidence>
<gene>
    <name evidence="8" type="ORF">DDR33_18670</name>
</gene>
<evidence type="ECO:0000313" key="9">
    <source>
        <dbReference type="Proteomes" id="UP000245647"/>
    </source>
</evidence>
<dbReference type="InterPro" id="IPR033985">
    <property type="entry name" value="SusD-like_N"/>
</dbReference>
<sequence length="494" mass="54830">MKKLLYITKIGVAALAVVCSSCEKQLDQLPLSNTIVANDGKGTAGSSITDAAKAEAAISACYGVFRNSAATYYVMDYFLVGDGQSDNSYAGADNPSWFEVDEFRMQSTNERASINWGFLYNHISTANSIIANVPKITDAALTATRKSQIVGEAKFMRARAYFDLIRIYGDVPLVVDELPTITPDNLEEIYPQLYPRRTPVSEVYTQIIKDLNEAATTVPANGPNKMTVTPGVVYTLLAKVYATQKPVNWSLVKENCDKVIALGYSLVPSFESLWDGAHENSSEAIFELNFDGWETGGNWGSDMFYGTGWKKFNTPSNDLVKAYDDEGDAVRKASTIHFMDVTGKWNDKYWSNSYARFPFAAKMRNTSGSQNIIMYRLADVLLLKAEALNESGDTEGARALVNQIRQRVSLGPTPATNQSSMRLAIEKERRLELAFEGHRWFDLVRTDRAIPVMKAVKDGAGNNLNYPISENKLLWPVPQSEMDKNSQLTQNTGY</sequence>
<protein>
    <submittedName>
        <fullName evidence="8">RagB/SusD family nutrient uptake outer membrane protein</fullName>
    </submittedName>
</protein>
<dbReference type="RefSeq" id="WP_109417325.1">
    <property type="nucleotide sequence ID" value="NZ_QEAS01000017.1"/>
</dbReference>
<evidence type="ECO:0000256" key="5">
    <source>
        <dbReference type="ARBA" id="ARBA00023237"/>
    </source>
</evidence>
<feature type="domain" description="SusD-like N-terminal" evidence="7">
    <location>
        <begin position="82"/>
        <end position="241"/>
    </location>
</feature>
<organism evidence="8 9">
    <name type="scientific">Pararcticibacter amylolyticus</name>
    <dbReference type="NCBI Taxonomy" id="2173175"/>
    <lineage>
        <taxon>Bacteria</taxon>
        <taxon>Pseudomonadati</taxon>
        <taxon>Bacteroidota</taxon>
        <taxon>Sphingobacteriia</taxon>
        <taxon>Sphingobacteriales</taxon>
        <taxon>Sphingobacteriaceae</taxon>
        <taxon>Pararcticibacter</taxon>
    </lineage>
</organism>
<dbReference type="InterPro" id="IPR011990">
    <property type="entry name" value="TPR-like_helical_dom_sf"/>
</dbReference>
<evidence type="ECO:0000256" key="3">
    <source>
        <dbReference type="ARBA" id="ARBA00022729"/>
    </source>
</evidence>
<keyword evidence="3" id="KW-0732">Signal</keyword>
<dbReference type="Proteomes" id="UP000245647">
    <property type="component" value="Unassembled WGS sequence"/>
</dbReference>
<feature type="domain" description="RagB/SusD" evidence="6">
    <location>
        <begin position="354"/>
        <end position="494"/>
    </location>
</feature>
<reference evidence="8 9" key="1">
    <citation type="submission" date="2018-04" db="EMBL/GenBank/DDBJ databases">
        <title>Pedobacter chongqingensis sp. nov., isolated from a rottenly hemp rope.</title>
        <authorList>
            <person name="Cai Y."/>
        </authorList>
    </citation>
    <scope>NUCLEOTIDE SEQUENCE [LARGE SCALE GENOMIC DNA]</scope>
    <source>
        <strain evidence="8 9">FJ4-8</strain>
    </source>
</reference>
<dbReference type="Pfam" id="PF07980">
    <property type="entry name" value="SusD_RagB"/>
    <property type="match status" value="1"/>
</dbReference>
<dbReference type="AlphaFoldDB" id="A0A2U2PCJ1"/>
<dbReference type="InterPro" id="IPR012944">
    <property type="entry name" value="SusD_RagB_dom"/>
</dbReference>
<comment type="caution">
    <text evidence="8">The sequence shown here is derived from an EMBL/GenBank/DDBJ whole genome shotgun (WGS) entry which is preliminary data.</text>
</comment>
<comment type="subcellular location">
    <subcellularLocation>
        <location evidence="1">Cell outer membrane</location>
    </subcellularLocation>
</comment>
<evidence type="ECO:0000259" key="6">
    <source>
        <dbReference type="Pfam" id="PF07980"/>
    </source>
</evidence>
<comment type="similarity">
    <text evidence="2">Belongs to the SusD family.</text>
</comment>
<evidence type="ECO:0000256" key="1">
    <source>
        <dbReference type="ARBA" id="ARBA00004442"/>
    </source>
</evidence>
<accession>A0A2U2PCJ1</accession>
<dbReference type="Gene3D" id="1.25.40.390">
    <property type="match status" value="1"/>
</dbReference>
<evidence type="ECO:0000256" key="4">
    <source>
        <dbReference type="ARBA" id="ARBA00023136"/>
    </source>
</evidence>